<gene>
    <name evidence="1" type="ORF">E2636_05470</name>
</gene>
<dbReference type="EMBL" id="CP038015">
    <property type="protein sequence ID" value="QBP40593.1"/>
    <property type="molecule type" value="Genomic_DNA"/>
</dbReference>
<dbReference type="OrthoDB" id="2706506at2"/>
<dbReference type="KEGG" id="panc:E2636_05470"/>
<evidence type="ECO:0000313" key="1">
    <source>
        <dbReference type="EMBL" id="QBP40593.1"/>
    </source>
</evidence>
<protein>
    <submittedName>
        <fullName evidence="1">Transposase</fullName>
    </submittedName>
</protein>
<sequence>MPKVFVSVSHHRYYLNPDDSPWEYEIEANPSDLTVLDQLFDQKDQHEWKNFWRAHLPYVPYHLDPENDEIDLRLKKLYAFIHEYGNEEAKQQIETMHYYS</sequence>
<name>A0A4P6ZWH0_9BACL</name>
<evidence type="ECO:0000313" key="2">
    <source>
        <dbReference type="Proteomes" id="UP000294292"/>
    </source>
</evidence>
<reference evidence="1 2" key="1">
    <citation type="submission" date="2019-03" db="EMBL/GenBank/DDBJ databases">
        <title>Complete genome sequence of Paenisporosarcina antarctica CGMCC 1.6503T.</title>
        <authorList>
            <person name="Rong J.-C."/>
            <person name="Chi N.-Y."/>
            <person name="Zhang Q.-F."/>
        </authorList>
    </citation>
    <scope>NUCLEOTIDE SEQUENCE [LARGE SCALE GENOMIC DNA]</scope>
    <source>
        <strain evidence="1 2">CGMCC 1.6503</strain>
    </source>
</reference>
<keyword evidence="2" id="KW-1185">Reference proteome</keyword>
<dbReference type="AlphaFoldDB" id="A0A4P6ZWH0"/>
<proteinExistence type="predicted"/>
<dbReference type="Proteomes" id="UP000294292">
    <property type="component" value="Chromosome"/>
</dbReference>
<organism evidence="1 2">
    <name type="scientific">Paenisporosarcina antarctica</name>
    <dbReference type="NCBI Taxonomy" id="417367"/>
    <lineage>
        <taxon>Bacteria</taxon>
        <taxon>Bacillati</taxon>
        <taxon>Bacillota</taxon>
        <taxon>Bacilli</taxon>
        <taxon>Bacillales</taxon>
        <taxon>Caryophanaceae</taxon>
        <taxon>Paenisporosarcina</taxon>
    </lineage>
</organism>
<accession>A0A4P6ZWH0</accession>
<dbReference type="RefSeq" id="WP_134209297.1">
    <property type="nucleotide sequence ID" value="NZ_CP038015.1"/>
</dbReference>